<comment type="subunit">
    <text evidence="4">Homotrimer.</text>
</comment>
<dbReference type="NCBIfam" id="TIGR00187">
    <property type="entry name" value="ribE"/>
    <property type="match status" value="1"/>
</dbReference>
<dbReference type="PANTHER" id="PTHR21098">
    <property type="entry name" value="RIBOFLAVIN SYNTHASE ALPHA CHAIN"/>
    <property type="match status" value="1"/>
</dbReference>
<sequence length="199" mass="22162">MFTGIINDYGAVAQIDRHQNSSKIKITTSLVKEINSKIGDSIAVNGVCLTITRIFTDGFQVDVMPETTKRTAFNRFRVGTKVNLEPALLPTDRIDGHFVLGHVDTTATLIKKVVDDNAIDFEFTIGNDFKQYIVEKGSIALDGVSLTIVKVIENHFIVSLIPHTIKETTFKYLKIGNQVNVETDILGKYILSKKRDFNG</sequence>
<gene>
    <name evidence="13" type="ORF">R0G89_01400</name>
</gene>
<protein>
    <recommendedName>
        <fullName evidence="6 10">Riboflavin synthase</fullName>
        <ecNumber evidence="5 10">2.5.1.9</ecNumber>
    </recommendedName>
</protein>
<evidence type="ECO:0000256" key="10">
    <source>
        <dbReference type="NCBIfam" id="TIGR00187"/>
    </source>
</evidence>
<dbReference type="RefSeq" id="WP_005916925.1">
    <property type="nucleotide sequence ID" value="NZ_BJMF01000002.1"/>
</dbReference>
<dbReference type="Gene3D" id="2.40.30.20">
    <property type="match status" value="2"/>
</dbReference>
<keyword evidence="9" id="KW-0677">Repeat</keyword>
<dbReference type="EMBL" id="JAWJAV010000001">
    <property type="protein sequence ID" value="MDV2620393.1"/>
    <property type="molecule type" value="Genomic_DNA"/>
</dbReference>
<dbReference type="InterPro" id="IPR017938">
    <property type="entry name" value="Riboflavin_synthase-like_b-brl"/>
</dbReference>
<comment type="catalytic activity">
    <reaction evidence="1">
        <text>2 6,7-dimethyl-8-(1-D-ribityl)lumazine + H(+) = 5-amino-6-(D-ribitylamino)uracil + riboflavin</text>
        <dbReference type="Rhea" id="RHEA:20772"/>
        <dbReference type="ChEBI" id="CHEBI:15378"/>
        <dbReference type="ChEBI" id="CHEBI:15934"/>
        <dbReference type="ChEBI" id="CHEBI:57986"/>
        <dbReference type="ChEBI" id="CHEBI:58201"/>
        <dbReference type="EC" id="2.5.1.9"/>
    </reaction>
</comment>
<keyword evidence="7" id="KW-0686">Riboflavin biosynthesis</keyword>
<comment type="pathway">
    <text evidence="3">Cofactor biosynthesis; riboflavin biosynthesis; riboflavin from 2-hydroxy-3-oxobutyl phosphate and 5-amino-6-(D-ribitylamino)uracil: step 2/2.</text>
</comment>
<feature type="repeat" description="Lumazine-binding" evidence="11">
    <location>
        <begin position="1"/>
        <end position="97"/>
    </location>
</feature>
<organism evidence="13 14">
    <name type="scientific">Pediococcus acidilactici</name>
    <dbReference type="NCBI Taxonomy" id="1254"/>
    <lineage>
        <taxon>Bacteria</taxon>
        <taxon>Bacillati</taxon>
        <taxon>Bacillota</taxon>
        <taxon>Bacilli</taxon>
        <taxon>Lactobacillales</taxon>
        <taxon>Lactobacillaceae</taxon>
        <taxon>Pediococcus</taxon>
        <taxon>Pediococcus acidilactici group</taxon>
    </lineage>
</organism>
<dbReference type="InterPro" id="IPR023366">
    <property type="entry name" value="ATP_synth_asu-like_sf"/>
</dbReference>
<dbReference type="SUPFAM" id="SSF63380">
    <property type="entry name" value="Riboflavin synthase domain-like"/>
    <property type="match status" value="2"/>
</dbReference>
<dbReference type="GO" id="GO:0009231">
    <property type="term" value="P:riboflavin biosynthetic process"/>
    <property type="evidence" value="ECO:0007669"/>
    <property type="project" value="UniProtKB-KW"/>
</dbReference>
<feature type="domain" description="Lumazine-binding" evidence="12">
    <location>
        <begin position="98"/>
        <end position="194"/>
    </location>
</feature>
<comment type="function">
    <text evidence="2">Catalyzes the dismutation of two molecules of 6,7-dimethyl-8-ribityllumazine, resulting in the formation of riboflavin and 5-amino-6-(D-ribitylamino)uracil.</text>
</comment>
<reference evidence="13" key="2">
    <citation type="submission" date="2023-10" db="EMBL/GenBank/DDBJ databases">
        <authorList>
            <person name="Khurajog B."/>
        </authorList>
    </citation>
    <scope>NUCLEOTIDE SEQUENCE</scope>
    <source>
        <strain evidence="13">BF9</strain>
    </source>
</reference>
<dbReference type="GeneID" id="57365889"/>
<evidence type="ECO:0000256" key="8">
    <source>
        <dbReference type="ARBA" id="ARBA00022679"/>
    </source>
</evidence>
<evidence type="ECO:0000256" key="3">
    <source>
        <dbReference type="ARBA" id="ARBA00004887"/>
    </source>
</evidence>
<evidence type="ECO:0000256" key="1">
    <source>
        <dbReference type="ARBA" id="ARBA00000968"/>
    </source>
</evidence>
<accession>A0AAW8YF20</accession>
<dbReference type="GO" id="GO:0004746">
    <property type="term" value="F:riboflavin synthase activity"/>
    <property type="evidence" value="ECO:0007669"/>
    <property type="project" value="UniProtKB-UniRule"/>
</dbReference>
<dbReference type="AlphaFoldDB" id="A0AAW8YF20"/>
<comment type="caution">
    <text evidence="13">The sequence shown here is derived from an EMBL/GenBank/DDBJ whole genome shotgun (WGS) entry which is preliminary data.</text>
</comment>
<dbReference type="FunFam" id="2.40.30.20:FF:000004">
    <property type="entry name" value="Riboflavin synthase, alpha subunit"/>
    <property type="match status" value="1"/>
</dbReference>
<evidence type="ECO:0000313" key="14">
    <source>
        <dbReference type="Proteomes" id="UP001280897"/>
    </source>
</evidence>
<proteinExistence type="predicted"/>
<evidence type="ECO:0000259" key="12">
    <source>
        <dbReference type="PROSITE" id="PS51177"/>
    </source>
</evidence>
<dbReference type="Proteomes" id="UP001280897">
    <property type="component" value="Unassembled WGS sequence"/>
</dbReference>
<name>A0AAW8YF20_PEDAC</name>
<evidence type="ECO:0000256" key="2">
    <source>
        <dbReference type="ARBA" id="ARBA00002803"/>
    </source>
</evidence>
<dbReference type="PROSITE" id="PS51177">
    <property type="entry name" value="LUMAZINE_BIND"/>
    <property type="match status" value="2"/>
</dbReference>
<evidence type="ECO:0000256" key="9">
    <source>
        <dbReference type="ARBA" id="ARBA00022737"/>
    </source>
</evidence>
<dbReference type="FunFam" id="2.40.30.20:FF:000003">
    <property type="entry name" value="Riboflavin synthase, alpha subunit"/>
    <property type="match status" value="1"/>
</dbReference>
<feature type="repeat" description="Lumazine-binding" evidence="11">
    <location>
        <begin position="98"/>
        <end position="194"/>
    </location>
</feature>
<dbReference type="EC" id="2.5.1.9" evidence="5 10"/>
<dbReference type="NCBIfam" id="NF006767">
    <property type="entry name" value="PRK09289.1"/>
    <property type="match status" value="1"/>
</dbReference>
<dbReference type="InterPro" id="IPR026017">
    <property type="entry name" value="Lumazine-bd_dom"/>
</dbReference>
<evidence type="ECO:0000256" key="7">
    <source>
        <dbReference type="ARBA" id="ARBA00022619"/>
    </source>
</evidence>
<evidence type="ECO:0000256" key="6">
    <source>
        <dbReference type="ARBA" id="ARBA00013950"/>
    </source>
</evidence>
<dbReference type="InterPro" id="IPR001783">
    <property type="entry name" value="Lumazine-bd"/>
</dbReference>
<keyword evidence="8 13" id="KW-0808">Transferase</keyword>
<evidence type="ECO:0000256" key="5">
    <source>
        <dbReference type="ARBA" id="ARBA00012827"/>
    </source>
</evidence>
<reference evidence="13" key="1">
    <citation type="journal article" date="2023" name="PeerJ">
        <title>Selection and evaluation of lactic acid bacteria from chicken feces in Thailand as potential probiotics.</title>
        <authorList>
            <person name="Khurajog B."/>
            <person name="Disastra Y."/>
            <person name="Lawwyne L.D."/>
            <person name="Sirichokchatchawan W."/>
            <person name="Niyomtham W."/>
            <person name="Yindee J."/>
            <person name="Hampson D.J."/>
            <person name="Prapasarakul N."/>
        </authorList>
    </citation>
    <scope>NUCLEOTIDE SEQUENCE</scope>
    <source>
        <strain evidence="13">BF9</strain>
    </source>
</reference>
<dbReference type="Pfam" id="PF00677">
    <property type="entry name" value="Lum_binding"/>
    <property type="match status" value="2"/>
</dbReference>
<dbReference type="CDD" id="cd00402">
    <property type="entry name" value="Riboflavin_synthase_like"/>
    <property type="match status" value="1"/>
</dbReference>
<feature type="domain" description="Lumazine-binding" evidence="12">
    <location>
        <begin position="1"/>
        <end position="97"/>
    </location>
</feature>
<evidence type="ECO:0000256" key="11">
    <source>
        <dbReference type="PROSITE-ProRule" id="PRU00524"/>
    </source>
</evidence>
<dbReference type="PANTHER" id="PTHR21098:SF12">
    <property type="entry name" value="RIBOFLAVIN SYNTHASE"/>
    <property type="match status" value="1"/>
</dbReference>
<evidence type="ECO:0000256" key="4">
    <source>
        <dbReference type="ARBA" id="ARBA00011233"/>
    </source>
</evidence>
<evidence type="ECO:0000313" key="13">
    <source>
        <dbReference type="EMBL" id="MDV2620393.1"/>
    </source>
</evidence>
<dbReference type="PIRSF" id="PIRSF000498">
    <property type="entry name" value="Riboflavin_syn_A"/>
    <property type="match status" value="1"/>
</dbReference>